<dbReference type="RefSeq" id="WP_152764916.1">
    <property type="nucleotide sequence ID" value="NZ_WHNP01000041.1"/>
</dbReference>
<dbReference type="GO" id="GO:0005829">
    <property type="term" value="C:cytosol"/>
    <property type="evidence" value="ECO:0007669"/>
    <property type="project" value="TreeGrafter"/>
</dbReference>
<gene>
    <name evidence="5" type="ORF">GCT13_31745</name>
</gene>
<dbReference type="InterPro" id="IPR050559">
    <property type="entry name" value="P-Pant_transferase_sf"/>
</dbReference>
<evidence type="ECO:0000313" key="6">
    <source>
        <dbReference type="Proteomes" id="UP000484381"/>
    </source>
</evidence>
<dbReference type="Pfam" id="PF01648">
    <property type="entry name" value="ACPS"/>
    <property type="match status" value="1"/>
</dbReference>
<dbReference type="EMBL" id="WHNP01000041">
    <property type="protein sequence ID" value="MPW21328.1"/>
    <property type="molecule type" value="Genomic_DNA"/>
</dbReference>
<proteinExistence type="inferred from homology"/>
<accession>A0A7X1TJD6</accession>
<keyword evidence="2 5" id="KW-0808">Transferase</keyword>
<dbReference type="PANTHER" id="PTHR12215">
    <property type="entry name" value="PHOSPHOPANTETHEINE TRANSFERASE"/>
    <property type="match status" value="1"/>
</dbReference>
<feature type="domain" description="4'-phosphopantetheinyl transferase" evidence="3">
    <location>
        <begin position="131"/>
        <end position="196"/>
    </location>
</feature>
<dbReference type="InterPro" id="IPR008278">
    <property type="entry name" value="4-PPantetheinyl_Trfase_dom"/>
</dbReference>
<organism evidence="5 6">
    <name type="scientific">Paraburkholderia franconis</name>
    <dbReference type="NCBI Taxonomy" id="2654983"/>
    <lineage>
        <taxon>Bacteria</taxon>
        <taxon>Pseudomonadati</taxon>
        <taxon>Pseudomonadota</taxon>
        <taxon>Betaproteobacteria</taxon>
        <taxon>Burkholderiales</taxon>
        <taxon>Burkholderiaceae</taxon>
        <taxon>Paraburkholderia</taxon>
    </lineage>
</organism>
<keyword evidence="6" id="KW-1185">Reference proteome</keyword>
<comment type="caution">
    <text evidence="5">The sequence shown here is derived from an EMBL/GenBank/DDBJ whole genome shotgun (WGS) entry which is preliminary data.</text>
</comment>
<evidence type="ECO:0000313" key="5">
    <source>
        <dbReference type="EMBL" id="MPW21328.1"/>
    </source>
</evidence>
<evidence type="ECO:0000259" key="4">
    <source>
        <dbReference type="Pfam" id="PF22624"/>
    </source>
</evidence>
<dbReference type="PANTHER" id="PTHR12215:SF10">
    <property type="entry name" value="L-AMINOADIPATE-SEMIALDEHYDE DEHYDROGENASE-PHOSPHOPANTETHEINYL TRANSFERASE"/>
    <property type="match status" value="1"/>
</dbReference>
<dbReference type="GO" id="GO:0019878">
    <property type="term" value="P:lysine biosynthetic process via aminoadipic acid"/>
    <property type="evidence" value="ECO:0007669"/>
    <property type="project" value="TreeGrafter"/>
</dbReference>
<dbReference type="GO" id="GO:0008897">
    <property type="term" value="F:holo-[acyl-carrier-protein] synthase activity"/>
    <property type="evidence" value="ECO:0007669"/>
    <property type="project" value="InterPro"/>
</dbReference>
<evidence type="ECO:0000256" key="1">
    <source>
        <dbReference type="ARBA" id="ARBA00010990"/>
    </source>
</evidence>
<protein>
    <submittedName>
        <fullName evidence="5">4'-phosphopantetheinyl transferase superfamily protein</fullName>
    </submittedName>
</protein>
<evidence type="ECO:0000259" key="3">
    <source>
        <dbReference type="Pfam" id="PF01648"/>
    </source>
</evidence>
<name>A0A7X1TJD6_9BURK</name>
<dbReference type="SUPFAM" id="SSF56214">
    <property type="entry name" value="4'-phosphopantetheinyl transferase"/>
    <property type="match status" value="2"/>
</dbReference>
<sequence length="255" mass="27708">MQRDSVAARDASLALSDPGELVLPDNAAHIWMLNEDLVGHACSALAHTLSPDERQRARDYRKQTRRDAYIARRGMLRSLMARYLACRPESLRFGVTGFGRPVLQWPHGARLAFNVSHTGGIALFAFAWDCRVGVDVERQVDGIYVEGIGRGILSSVEEAALGAARADSASTFFRIWTRKEALLKALGTGLSGEPDAYTTEEHPSLCNGGWRASCNGNALSGWTCLDLNLGPGMQGAIAVSLENARVTFYRCASPI</sequence>
<dbReference type="InterPro" id="IPR055066">
    <property type="entry name" value="AASDHPPT_N"/>
</dbReference>
<dbReference type="InterPro" id="IPR037143">
    <property type="entry name" value="4-PPantetheinyl_Trfase_dom_sf"/>
</dbReference>
<dbReference type="AlphaFoldDB" id="A0A7X1TJD6"/>
<dbReference type="Gene3D" id="3.90.470.20">
    <property type="entry name" value="4'-phosphopantetheinyl transferase domain"/>
    <property type="match status" value="2"/>
</dbReference>
<reference evidence="5 6" key="1">
    <citation type="submission" date="2019-10" db="EMBL/GenBank/DDBJ databases">
        <title>Paraburkholderia sp. isolated from nodules of Mimosa pudica from Brazilian Atlantic Forest soils.</title>
        <authorList>
            <person name="Paulitsch F."/>
            <person name="Hungria M."/>
            <person name="Dall'Agnol R."/>
        </authorList>
    </citation>
    <scope>NUCLEOTIDE SEQUENCE [LARGE SCALE GENOMIC DNA]</scope>
    <source>
        <strain evidence="5 6">CNPSo 3157</strain>
    </source>
</reference>
<comment type="similarity">
    <text evidence="1">Belongs to the P-Pant transferase superfamily. Gsp/Sfp/HetI/AcpT family.</text>
</comment>
<dbReference type="Proteomes" id="UP000484381">
    <property type="component" value="Unassembled WGS sequence"/>
</dbReference>
<dbReference type="Pfam" id="PF22624">
    <property type="entry name" value="AASDHPPT_N"/>
    <property type="match status" value="1"/>
</dbReference>
<evidence type="ECO:0000256" key="2">
    <source>
        <dbReference type="ARBA" id="ARBA00022679"/>
    </source>
</evidence>
<dbReference type="GO" id="GO:0000287">
    <property type="term" value="F:magnesium ion binding"/>
    <property type="evidence" value="ECO:0007669"/>
    <property type="project" value="InterPro"/>
</dbReference>
<feature type="domain" description="4'-phosphopantetheinyl transferase N-terminal" evidence="4">
    <location>
        <begin position="43"/>
        <end position="125"/>
    </location>
</feature>